<dbReference type="RefSeq" id="WP_102074826.1">
    <property type="nucleotide sequence ID" value="NZ_PDNW01000013.1"/>
</dbReference>
<gene>
    <name evidence="3" type="ORF">CR159_15160</name>
</gene>
<sequence>MRSWNGLKGWKGSVPVDILALILRTRLLLIAALCLSGCVQLGPDFEPQREAWAGQWNTPALQQATQARLQPDSRQWWQVFDDAVLDYLMAQADAHNAGLRIAGLQIMEARAQLGIARSGRYPQTQLVGADAFYQHRSSRSAEGNARPSNFWQYSAGFDIGWELDFWGRFSRAIESADASYFAAQANRNDVLVLLHAQVAESYFSLRTIEARLRIARANASIQKRSYEITERLFKSGETDELDLQQAKTQYLSTLGTIPGFESQIMRTRNALAVLIGRPPGPMPELPALSAKAESLPLIDRAVLQDVPANLLLRRPDIRASELRIAAQSALVGVAEADLYPSLALLGSIAWSATSLAGTGGSMALLAGPTLSWNVFDHGRLKNNVRVQDARLQQLIVAYQDDVRQAAREADDAASSLIKALERDSILRDSAQAAGRSLTLANALYREGYSDFQRVLEAQRALATQQDAYVVNRGAAVSELIALYKALGGGWQSEQPLLDPPTLDQMRRRTDWGDLLSESNHSSAAFPVEKVRSNE</sequence>
<dbReference type="OrthoDB" id="9770517at2"/>
<reference evidence="3 4" key="1">
    <citation type="submission" date="2017-10" db="EMBL/GenBank/DDBJ databases">
        <title>Two draft genome sequences of Pusillimonas sp. strains isolated from a nitrate- and radionuclide-contaminated groundwater in Russia.</title>
        <authorList>
            <person name="Grouzdev D.S."/>
            <person name="Tourova T.P."/>
            <person name="Goeva M.A."/>
            <person name="Babich T.L."/>
            <person name="Sokolova D.S."/>
            <person name="Abdullin R."/>
            <person name="Poltaraus A.B."/>
            <person name="Toshchakov S.V."/>
            <person name="Nazina T.N."/>
        </authorList>
    </citation>
    <scope>NUCLEOTIDE SEQUENCE [LARGE SCALE GENOMIC DNA]</scope>
    <source>
        <strain evidence="3 4">JR1/69-3-13</strain>
    </source>
</reference>
<accession>A0A2N4U274</accession>
<proteinExistence type="inferred from homology"/>
<dbReference type="InterPro" id="IPR003423">
    <property type="entry name" value="OMP_efflux"/>
</dbReference>
<name>A0A2N4U274_9BURK</name>
<keyword evidence="2" id="KW-0449">Lipoprotein</keyword>
<dbReference type="Pfam" id="PF02321">
    <property type="entry name" value="OEP"/>
    <property type="match status" value="2"/>
</dbReference>
<evidence type="ECO:0000313" key="3">
    <source>
        <dbReference type="EMBL" id="PLC49119.1"/>
    </source>
</evidence>
<keyword evidence="2" id="KW-0472">Membrane</keyword>
<dbReference type="InterPro" id="IPR010131">
    <property type="entry name" value="MdtP/NodT-like"/>
</dbReference>
<dbReference type="SUPFAM" id="SSF56954">
    <property type="entry name" value="Outer membrane efflux proteins (OEP)"/>
    <property type="match status" value="1"/>
</dbReference>
<dbReference type="Proteomes" id="UP000234190">
    <property type="component" value="Unassembled WGS sequence"/>
</dbReference>
<dbReference type="EMBL" id="PDNW01000013">
    <property type="protein sequence ID" value="PLC49119.1"/>
    <property type="molecule type" value="Genomic_DNA"/>
</dbReference>
<keyword evidence="2" id="KW-0564">Palmitate</keyword>
<dbReference type="GO" id="GO:0015562">
    <property type="term" value="F:efflux transmembrane transporter activity"/>
    <property type="evidence" value="ECO:0007669"/>
    <property type="project" value="InterPro"/>
</dbReference>
<keyword evidence="2" id="KW-1134">Transmembrane beta strand</keyword>
<dbReference type="PANTHER" id="PTHR30203:SF32">
    <property type="entry name" value="CATION EFFLUX SYSTEM PROTEIN CUSC"/>
    <property type="match status" value="1"/>
</dbReference>
<evidence type="ECO:0000256" key="2">
    <source>
        <dbReference type="RuleBase" id="RU362097"/>
    </source>
</evidence>
<dbReference type="Gene3D" id="2.20.200.10">
    <property type="entry name" value="Outer membrane efflux proteins (OEP)"/>
    <property type="match status" value="1"/>
</dbReference>
<dbReference type="Gene3D" id="1.20.1600.10">
    <property type="entry name" value="Outer membrane efflux proteins (OEP)"/>
    <property type="match status" value="1"/>
</dbReference>
<organism evidence="3 4">
    <name type="scientific">Pollutimonas subterranea</name>
    <dbReference type="NCBI Taxonomy" id="2045210"/>
    <lineage>
        <taxon>Bacteria</taxon>
        <taxon>Pseudomonadati</taxon>
        <taxon>Pseudomonadota</taxon>
        <taxon>Betaproteobacteria</taxon>
        <taxon>Burkholderiales</taxon>
        <taxon>Alcaligenaceae</taxon>
        <taxon>Pollutimonas</taxon>
    </lineage>
</organism>
<dbReference type="NCBIfam" id="TIGR01845">
    <property type="entry name" value="outer_NodT"/>
    <property type="match status" value="1"/>
</dbReference>
<dbReference type="AlphaFoldDB" id="A0A2N4U274"/>
<keyword evidence="4" id="KW-1185">Reference proteome</keyword>
<keyword evidence="2" id="KW-0812">Transmembrane</keyword>
<dbReference type="GO" id="GO:0005886">
    <property type="term" value="C:plasma membrane"/>
    <property type="evidence" value="ECO:0007669"/>
    <property type="project" value="UniProtKB-SubCell"/>
</dbReference>
<comment type="subcellular location">
    <subcellularLocation>
        <location evidence="2">Cell membrane</location>
        <topology evidence="2">Lipid-anchor</topology>
    </subcellularLocation>
</comment>
<comment type="caution">
    <text evidence="3">The sequence shown here is derived from an EMBL/GenBank/DDBJ whole genome shotgun (WGS) entry which is preliminary data.</text>
</comment>
<evidence type="ECO:0000313" key="4">
    <source>
        <dbReference type="Proteomes" id="UP000234190"/>
    </source>
</evidence>
<evidence type="ECO:0000256" key="1">
    <source>
        <dbReference type="ARBA" id="ARBA00007613"/>
    </source>
</evidence>
<protein>
    <submittedName>
        <fullName evidence="3">RND transporter</fullName>
    </submittedName>
</protein>
<comment type="similarity">
    <text evidence="1 2">Belongs to the outer membrane factor (OMF) (TC 1.B.17) family.</text>
</comment>
<dbReference type="PANTHER" id="PTHR30203">
    <property type="entry name" value="OUTER MEMBRANE CATION EFFLUX PROTEIN"/>
    <property type="match status" value="1"/>
</dbReference>